<dbReference type="AlphaFoldDB" id="A0A397JYP4"/>
<dbReference type="PROSITE" id="PS50011">
    <property type="entry name" value="PROTEIN_KINASE_DOM"/>
    <property type="match status" value="1"/>
</dbReference>
<feature type="repeat" description="TPR" evidence="3">
    <location>
        <begin position="273"/>
        <end position="306"/>
    </location>
</feature>
<keyword evidence="1" id="KW-0677">Repeat</keyword>
<comment type="caution">
    <text evidence="5">The sequence shown here is derived from an EMBL/GenBank/DDBJ whole genome shotgun (WGS) entry which is preliminary data.</text>
</comment>
<name>A0A397JYP4_9GLOM</name>
<dbReference type="EMBL" id="PQFF01000011">
    <property type="protein sequence ID" value="RHZ89560.1"/>
    <property type="molecule type" value="Genomic_DNA"/>
</dbReference>
<evidence type="ECO:0000313" key="6">
    <source>
        <dbReference type="Proteomes" id="UP000266861"/>
    </source>
</evidence>
<dbReference type="InterPro" id="IPR000719">
    <property type="entry name" value="Prot_kinase_dom"/>
</dbReference>
<evidence type="ECO:0000256" key="2">
    <source>
        <dbReference type="ARBA" id="ARBA00022803"/>
    </source>
</evidence>
<dbReference type="GO" id="GO:0005524">
    <property type="term" value="F:ATP binding"/>
    <property type="evidence" value="ECO:0007669"/>
    <property type="project" value="InterPro"/>
</dbReference>
<keyword evidence="6" id="KW-1185">Reference proteome</keyword>
<dbReference type="SUPFAM" id="SSF56112">
    <property type="entry name" value="Protein kinase-like (PK-like)"/>
    <property type="match status" value="1"/>
</dbReference>
<proteinExistence type="predicted"/>
<evidence type="ECO:0000256" key="1">
    <source>
        <dbReference type="ARBA" id="ARBA00022737"/>
    </source>
</evidence>
<dbReference type="InterPro" id="IPR011990">
    <property type="entry name" value="TPR-like_helical_dom_sf"/>
</dbReference>
<evidence type="ECO:0000313" key="5">
    <source>
        <dbReference type="EMBL" id="RHZ89560.1"/>
    </source>
</evidence>
<reference evidence="5 6" key="1">
    <citation type="submission" date="2018-08" db="EMBL/GenBank/DDBJ databases">
        <title>Genome and evolution of the arbuscular mycorrhizal fungus Diversispora epigaea (formerly Glomus versiforme) and its bacterial endosymbionts.</title>
        <authorList>
            <person name="Sun X."/>
            <person name="Fei Z."/>
            <person name="Harrison M."/>
        </authorList>
    </citation>
    <scope>NUCLEOTIDE SEQUENCE [LARGE SCALE GENOMIC DNA]</scope>
    <source>
        <strain evidence="5 6">IT104</strain>
    </source>
</reference>
<evidence type="ECO:0000259" key="4">
    <source>
        <dbReference type="PROSITE" id="PS50011"/>
    </source>
</evidence>
<dbReference type="GO" id="GO:0046813">
    <property type="term" value="P:receptor-mediated virion attachment to host cell"/>
    <property type="evidence" value="ECO:0007669"/>
    <property type="project" value="TreeGrafter"/>
</dbReference>
<dbReference type="GO" id="GO:0004672">
    <property type="term" value="F:protein kinase activity"/>
    <property type="evidence" value="ECO:0007669"/>
    <property type="project" value="InterPro"/>
</dbReference>
<dbReference type="InterPro" id="IPR013105">
    <property type="entry name" value="TPR_2"/>
</dbReference>
<accession>A0A397JYP4</accession>
<dbReference type="Pfam" id="PF12895">
    <property type="entry name" value="ANAPC3"/>
    <property type="match status" value="1"/>
</dbReference>
<dbReference type="SUPFAM" id="SSF48439">
    <property type="entry name" value="Protein prenylyltransferase"/>
    <property type="match status" value="1"/>
</dbReference>
<feature type="repeat" description="TPR" evidence="3">
    <location>
        <begin position="307"/>
        <end position="340"/>
    </location>
</feature>
<dbReference type="PANTHER" id="PTHR44858">
    <property type="entry name" value="TETRATRICOPEPTIDE REPEAT PROTEIN 6"/>
    <property type="match status" value="1"/>
</dbReference>
<sequence>MSQLKQINALALRLQGETYIRFGKYNEALIDFNKSLELEPNNYHALRLRGKTYQNLEEYNEALIDFNKLLELEPNNYLALRLRGETYQNLKKYNDALIDFNSLLEFEPNNILVLRLRGEIYQKLENHNESLMDFDKVLEKEPNNALALRLRGETYLNLKKYNEALTDFNKSLELGPNNAIELRLRGETYLKLKKYNEALRDFNKLLKLEPNNILVLSLDLREEIIDKYNEILEMEPNNTLALRLRGETYQKLKKYNEALTDFNKILELEPNNYFALWLRGEIYQKLEKYNEALLNFNKLLELDPNNYHALRLRGETYLKLKKYNEALRDFNKLLKLEPNNILLLRLRGEIYQKLEKYNEALIDFDKILEKEPNNYLALRLRGEIYQKLEKYNEALTDFNKLLKLEPNNILVLRLRGENYQKLEKHNESLMGFDKKQKKAKTKNQTITDIKTQKQQTKSSIVNDIITESNGLINWIPYSQFKNIKYIAEGGFGIVNSAIWIKDGENEIKVAHKNLHNSEHMTDSFFKEVISHGITSSNDFIIQCYGITRDPDTNNNIMVMEFAEDGSLYVDLSRNFNEITWQIRLERLYCIAAGIEQIHNNNLIHRDLHSGNILMGVNGILGSIRIADLGLCRNIDNSTNYVYGIVPYVAPEIFVDSSYSQASDIYSFGMLMWEFTSGHKPFSNRPHNSKLMYDITGGLRPEITEDTPEVFNNLMKRCWNSNPLNRPNITEIAKQFYKWCWGKENEEQFIQAEDLRKISVELKLLEESGGNDYRNYHPGAIYRSRPLNLIIEQFELMVIGRNESVLEVKSSHLSQVDFEINENDFNI</sequence>
<dbReference type="InterPro" id="IPR011009">
    <property type="entry name" value="Kinase-like_dom_sf"/>
</dbReference>
<dbReference type="PROSITE" id="PS50293">
    <property type="entry name" value="TPR_REGION"/>
    <property type="match status" value="8"/>
</dbReference>
<dbReference type="PROSITE" id="PS50005">
    <property type="entry name" value="TPR"/>
    <property type="match status" value="11"/>
</dbReference>
<feature type="repeat" description="TPR" evidence="3">
    <location>
        <begin position="77"/>
        <end position="110"/>
    </location>
</feature>
<dbReference type="InterPro" id="IPR001245">
    <property type="entry name" value="Ser-Thr/Tyr_kinase_cat_dom"/>
</dbReference>
<dbReference type="Proteomes" id="UP000266861">
    <property type="component" value="Unassembled WGS sequence"/>
</dbReference>
<dbReference type="InterPro" id="IPR050498">
    <property type="entry name" value="Ycf3"/>
</dbReference>
<dbReference type="SUPFAM" id="SSF48452">
    <property type="entry name" value="TPR-like"/>
    <property type="match status" value="1"/>
</dbReference>
<feature type="domain" description="Protein kinase" evidence="4">
    <location>
        <begin position="480"/>
        <end position="739"/>
    </location>
</feature>
<organism evidence="5 6">
    <name type="scientific">Diversispora epigaea</name>
    <dbReference type="NCBI Taxonomy" id="1348612"/>
    <lineage>
        <taxon>Eukaryota</taxon>
        <taxon>Fungi</taxon>
        <taxon>Fungi incertae sedis</taxon>
        <taxon>Mucoromycota</taxon>
        <taxon>Glomeromycotina</taxon>
        <taxon>Glomeromycetes</taxon>
        <taxon>Diversisporales</taxon>
        <taxon>Diversisporaceae</taxon>
        <taxon>Diversispora</taxon>
    </lineage>
</organism>
<dbReference type="Pfam" id="PF00515">
    <property type="entry name" value="TPR_1"/>
    <property type="match status" value="1"/>
</dbReference>
<gene>
    <name evidence="5" type="ORF">Glove_13g193</name>
</gene>
<dbReference type="SMART" id="SM00028">
    <property type="entry name" value="TPR"/>
    <property type="match status" value="11"/>
</dbReference>
<feature type="repeat" description="TPR" evidence="3">
    <location>
        <begin position="341"/>
        <end position="374"/>
    </location>
</feature>
<feature type="repeat" description="TPR" evidence="3">
    <location>
        <begin position="43"/>
        <end position="76"/>
    </location>
</feature>
<dbReference type="PRINTS" id="PR00109">
    <property type="entry name" value="TYRKINASE"/>
</dbReference>
<dbReference type="Pfam" id="PF07714">
    <property type="entry name" value="PK_Tyr_Ser-Thr"/>
    <property type="match status" value="1"/>
</dbReference>
<dbReference type="OrthoDB" id="329563at2759"/>
<feature type="repeat" description="TPR" evidence="3">
    <location>
        <begin position="9"/>
        <end position="42"/>
    </location>
</feature>
<feature type="repeat" description="TPR" evidence="3">
    <location>
        <begin position="375"/>
        <end position="408"/>
    </location>
</feature>
<dbReference type="PANTHER" id="PTHR44858:SF1">
    <property type="entry name" value="UDP-N-ACETYLGLUCOSAMINE--PEPTIDE N-ACETYLGLUCOSAMINYLTRANSFERASE SPINDLY-RELATED"/>
    <property type="match status" value="1"/>
</dbReference>
<dbReference type="InterPro" id="IPR019734">
    <property type="entry name" value="TPR_rpt"/>
</dbReference>
<dbReference type="Pfam" id="PF07719">
    <property type="entry name" value="TPR_2"/>
    <property type="match status" value="5"/>
</dbReference>
<dbReference type="Gene3D" id="1.10.510.10">
    <property type="entry name" value="Transferase(Phosphotransferase) domain 1"/>
    <property type="match status" value="1"/>
</dbReference>
<keyword evidence="2 3" id="KW-0802">TPR repeat</keyword>
<feature type="repeat" description="TPR" evidence="3">
    <location>
        <begin position="239"/>
        <end position="272"/>
    </location>
</feature>
<protein>
    <recommendedName>
        <fullName evidence="4">Protein kinase domain-containing protein</fullName>
    </recommendedName>
</protein>
<feature type="repeat" description="TPR" evidence="3">
    <location>
        <begin position="179"/>
        <end position="212"/>
    </location>
</feature>
<feature type="repeat" description="TPR" evidence="3">
    <location>
        <begin position="145"/>
        <end position="178"/>
    </location>
</feature>
<feature type="repeat" description="TPR" evidence="3">
    <location>
        <begin position="111"/>
        <end position="144"/>
    </location>
</feature>
<dbReference type="STRING" id="1348612.A0A397JYP4"/>
<evidence type="ECO:0000256" key="3">
    <source>
        <dbReference type="PROSITE-ProRule" id="PRU00339"/>
    </source>
</evidence>
<dbReference type="Gene3D" id="1.25.40.10">
    <property type="entry name" value="Tetratricopeptide repeat domain"/>
    <property type="match status" value="5"/>
</dbReference>